<keyword evidence="1" id="KW-0175">Coiled coil</keyword>
<reference evidence="2 3" key="1">
    <citation type="submission" date="2023-08" db="EMBL/GenBank/DDBJ databases">
        <title>Implementing the SeqCode for naming new Mesorhizobium species isolated from Vachellia karroo root nodules.</title>
        <authorList>
            <person name="Van Lill M."/>
        </authorList>
    </citation>
    <scope>NUCLEOTIDE SEQUENCE [LARGE SCALE GENOMIC DNA]</scope>
    <source>
        <strain evidence="2 3">VK25D</strain>
    </source>
</reference>
<evidence type="ECO:0000313" key="3">
    <source>
        <dbReference type="Proteomes" id="UP001285154"/>
    </source>
</evidence>
<evidence type="ECO:0000256" key="1">
    <source>
        <dbReference type="SAM" id="Coils"/>
    </source>
</evidence>
<feature type="coiled-coil region" evidence="1">
    <location>
        <begin position="80"/>
        <end position="107"/>
    </location>
</feature>
<comment type="caution">
    <text evidence="2">The sequence shown here is derived from an EMBL/GenBank/DDBJ whole genome shotgun (WGS) entry which is preliminary data.</text>
</comment>
<proteinExistence type="predicted"/>
<keyword evidence="3" id="KW-1185">Reference proteome</keyword>
<protein>
    <submittedName>
        <fullName evidence="2">Uncharacterized protein</fullName>
    </submittedName>
</protein>
<sequence>MSKRLSDQDIEKAVRLLDAWTGKLTWERYLAVLATELGQTYTKAGLRKQSRILNAWEMTRKRLDDSVEAAGARSNGDAAIVHARETITRLRNENERLRQENQDLLERFLRWSYNAVTERGMTPEQLDREIVVPRRPAERRAK</sequence>
<evidence type="ECO:0000313" key="2">
    <source>
        <dbReference type="EMBL" id="MDX8535247.1"/>
    </source>
</evidence>
<accession>A0ABU5ACC7</accession>
<organism evidence="2 3">
    <name type="scientific">Mesorhizobium vachelliae</name>
    <dbReference type="NCBI Taxonomy" id="3072309"/>
    <lineage>
        <taxon>Bacteria</taxon>
        <taxon>Pseudomonadati</taxon>
        <taxon>Pseudomonadota</taxon>
        <taxon>Alphaproteobacteria</taxon>
        <taxon>Hyphomicrobiales</taxon>
        <taxon>Phyllobacteriaceae</taxon>
        <taxon>Mesorhizobium</taxon>
    </lineage>
</organism>
<name>A0ABU5ACC7_9HYPH</name>
<dbReference type="RefSeq" id="WP_320252904.1">
    <property type="nucleotide sequence ID" value="NZ_JAVIIQ010000018.1"/>
</dbReference>
<gene>
    <name evidence="2" type="ORF">RFM42_29945</name>
</gene>
<dbReference type="EMBL" id="JAVIIQ010000018">
    <property type="protein sequence ID" value="MDX8535247.1"/>
    <property type="molecule type" value="Genomic_DNA"/>
</dbReference>
<dbReference type="Proteomes" id="UP001285154">
    <property type="component" value="Unassembled WGS sequence"/>
</dbReference>